<sequence length="48" mass="5794">MGTHVESISREWKYRYKRKRRQAGKSAWQAKDVMWSEIKVAKYVSHVP</sequence>
<accession>C7GIH2</accession>
<feature type="non-terminal residue" evidence="1">
    <location>
        <position position="48"/>
    </location>
</feature>
<evidence type="ECO:0000313" key="2">
    <source>
        <dbReference type="Proteomes" id="UP000004828"/>
    </source>
</evidence>
<proteinExistence type="predicted"/>
<name>C7GIH2_9FIRM</name>
<comment type="caution">
    <text evidence="1">The sequence shown here is derived from an EMBL/GenBank/DDBJ whole genome shotgun (WGS) entry which is preliminary data.</text>
</comment>
<reference evidence="1 2" key="1">
    <citation type="submission" date="2009-08" db="EMBL/GenBank/DDBJ databases">
        <authorList>
            <person name="Weinstock G."/>
            <person name="Sodergren E."/>
            <person name="Clifton S."/>
            <person name="Fulton L."/>
            <person name="Fulton B."/>
            <person name="Courtney L."/>
            <person name="Fronick C."/>
            <person name="Harrison M."/>
            <person name="Strong C."/>
            <person name="Farmer C."/>
            <person name="Delahaunty K."/>
            <person name="Markovic C."/>
            <person name="Hall O."/>
            <person name="Minx P."/>
            <person name="Tomlinson C."/>
            <person name="Mitreva M."/>
            <person name="Nelson J."/>
            <person name="Hou S."/>
            <person name="Wollam A."/>
            <person name="Pepin K.H."/>
            <person name="Johnson M."/>
            <person name="Bhonagiri V."/>
            <person name="Nash W.E."/>
            <person name="Warren W."/>
            <person name="Chinwalla A."/>
            <person name="Mardis E.R."/>
            <person name="Wilson R.K."/>
        </authorList>
    </citation>
    <scope>NUCLEOTIDE SEQUENCE [LARGE SCALE GENOMIC DNA]</scope>
    <source>
        <strain evidence="1 2">L1-82</strain>
    </source>
</reference>
<gene>
    <name evidence="1" type="ORF">ROSINTL182_09744</name>
</gene>
<dbReference type="EMBL" id="ABYJ02000383">
    <property type="protein sequence ID" value="EEU98382.1"/>
    <property type="molecule type" value="Genomic_DNA"/>
</dbReference>
<protein>
    <submittedName>
        <fullName evidence="1">Uncharacterized protein</fullName>
    </submittedName>
</protein>
<evidence type="ECO:0000313" key="1">
    <source>
        <dbReference type="EMBL" id="EEU98382.1"/>
    </source>
</evidence>
<dbReference type="Proteomes" id="UP000004828">
    <property type="component" value="Unassembled WGS sequence"/>
</dbReference>
<organism evidence="1 2">
    <name type="scientific">Roseburia intestinalis L1-82</name>
    <dbReference type="NCBI Taxonomy" id="536231"/>
    <lineage>
        <taxon>Bacteria</taxon>
        <taxon>Bacillati</taxon>
        <taxon>Bacillota</taxon>
        <taxon>Clostridia</taxon>
        <taxon>Lachnospirales</taxon>
        <taxon>Lachnospiraceae</taxon>
        <taxon>Roseburia</taxon>
    </lineage>
</organism>
<dbReference type="HOGENOM" id="CLU_3162043_0_0_9"/>
<dbReference type="AlphaFoldDB" id="C7GIH2"/>